<accession>A0A4Z0W4K6</accession>
<evidence type="ECO:0000313" key="3">
    <source>
        <dbReference type="Proteomes" id="UP000297475"/>
    </source>
</evidence>
<dbReference type="AlphaFoldDB" id="A0A4Z0W4K6"/>
<dbReference type="RefSeq" id="WP_135483780.1">
    <property type="nucleotide sequence ID" value="NZ_SRMF01000005.1"/>
</dbReference>
<evidence type="ECO:0000259" key="1">
    <source>
        <dbReference type="Pfam" id="PF06889"/>
    </source>
</evidence>
<evidence type="ECO:0000313" key="2">
    <source>
        <dbReference type="EMBL" id="TGG92447.1"/>
    </source>
</evidence>
<dbReference type="InterPro" id="IPR009677">
    <property type="entry name" value="DUF1266"/>
</dbReference>
<comment type="caution">
    <text evidence="2">The sequence shown here is derived from an EMBL/GenBank/DDBJ whole genome shotgun (WGS) entry which is preliminary data.</text>
</comment>
<sequence>MNERMTPYLNSDKLSDTQLWLLAPSAMLTVLNAQRHDMLFPLRDEDTPEDRADTKRCLDQDWDVTDAKTLAETVEFLHQAPPLWQAMQGWHPYSSDEYQVLHQGDWPDSLKNLLTMVEQYGCSMPAGDLAWHLGRCAWVVRSACQVGYIDEDDAWKLLTENGNRIARAFNSWAEFGMSYAIGAQYFRSQRFNAESIQRYRSHLTTLLTHPDSPWVRLPWEAYTPEDVEEAVSG</sequence>
<dbReference type="EMBL" id="SRMF01000005">
    <property type="protein sequence ID" value="TGG92447.1"/>
    <property type="molecule type" value="Genomic_DNA"/>
</dbReference>
<dbReference type="Pfam" id="PF06889">
    <property type="entry name" value="DUF1266"/>
    <property type="match status" value="1"/>
</dbReference>
<proteinExistence type="predicted"/>
<gene>
    <name evidence="2" type="ORF">E4656_13305</name>
</gene>
<feature type="domain" description="DUF1266" evidence="1">
    <location>
        <begin position="58"/>
        <end position="219"/>
    </location>
</feature>
<dbReference type="OrthoDB" id="2602094at2"/>
<dbReference type="Proteomes" id="UP000297475">
    <property type="component" value="Unassembled WGS sequence"/>
</dbReference>
<name>A0A4Z0W4K6_9GAMM</name>
<keyword evidence="3" id="KW-1185">Reference proteome</keyword>
<reference evidence="2 3" key="1">
    <citation type="submission" date="2019-04" db="EMBL/GenBank/DDBJ databases">
        <title>Natronospirillum operosus gen. nov., sp. nov., a haloalkaliphilic satellite isolated from decaying biomass of laboratory culture of cyanobacterium Geitlerinema sp. and proposal of Natronospirillaceae fam. nov. and Saccharospirillaceae fam. nov.</title>
        <authorList>
            <person name="Kevbrin V."/>
            <person name="Boltyanskaya Y."/>
            <person name="Koziaeva V."/>
            <person name="Grouzdev D.S."/>
            <person name="Park M."/>
            <person name="Cho J."/>
        </authorList>
    </citation>
    <scope>NUCLEOTIDE SEQUENCE [LARGE SCALE GENOMIC DNA]</scope>
    <source>
        <strain evidence="2 3">G-116</strain>
    </source>
</reference>
<organism evidence="2 3">
    <name type="scientific">Natronospirillum operosum</name>
    <dbReference type="NCBI Taxonomy" id="2759953"/>
    <lineage>
        <taxon>Bacteria</taxon>
        <taxon>Pseudomonadati</taxon>
        <taxon>Pseudomonadota</taxon>
        <taxon>Gammaproteobacteria</taxon>
        <taxon>Oceanospirillales</taxon>
        <taxon>Natronospirillaceae</taxon>
        <taxon>Natronospirillum</taxon>
    </lineage>
</organism>
<protein>
    <submittedName>
        <fullName evidence="2">DUF1266 domain-containing protein</fullName>
    </submittedName>
</protein>